<gene>
    <name evidence="2" type="ORF">HELGO_WM56982</name>
</gene>
<reference evidence="2" key="1">
    <citation type="submission" date="2020-01" db="EMBL/GenBank/DDBJ databases">
        <authorList>
            <person name="Meier V. D."/>
            <person name="Meier V D."/>
        </authorList>
    </citation>
    <scope>NUCLEOTIDE SEQUENCE</scope>
    <source>
        <strain evidence="2">HLG_WM_MAG_08</strain>
    </source>
</reference>
<keyword evidence="1" id="KW-0732">Signal</keyword>
<dbReference type="PANTHER" id="PTHR36920:SF1">
    <property type="entry name" value="OUTER MEMBRANE PROTEIN W"/>
    <property type="match status" value="1"/>
</dbReference>
<dbReference type="Gene3D" id="2.40.160.20">
    <property type="match status" value="1"/>
</dbReference>
<dbReference type="EMBL" id="CACVAV010000355">
    <property type="protein sequence ID" value="CAA6822945.1"/>
    <property type="molecule type" value="Genomic_DNA"/>
</dbReference>
<sequence length="202" mass="21404">MKKLVAACLIAMVSAGSQAFAYEAGDIVLRVGAAQVDPSGDGLDIVSGNINADDDTQLGLSASYMITNSVGVAVLAATPFKHDLTLDGTIIGETKHLPPTVTVQYHMDTGSPFRPYAGAGFNYTQFFSEETKGPLTGTNLELSHSFGLAAEVGFDYAINQDWALNAAVYYADIDTTAKLDGAELGDVEIDPWVYMLGASYKF</sequence>
<dbReference type="SUPFAM" id="SSF56925">
    <property type="entry name" value="OMPA-like"/>
    <property type="match status" value="1"/>
</dbReference>
<evidence type="ECO:0000313" key="2">
    <source>
        <dbReference type="EMBL" id="CAA6822945.1"/>
    </source>
</evidence>
<feature type="signal peptide" evidence="1">
    <location>
        <begin position="1"/>
        <end position="21"/>
    </location>
</feature>
<dbReference type="AlphaFoldDB" id="A0A6S6TUF9"/>
<proteinExistence type="predicted"/>
<protein>
    <submittedName>
        <fullName evidence="2">Outer membrane protein W</fullName>
    </submittedName>
</protein>
<dbReference type="InterPro" id="IPR005618">
    <property type="entry name" value="OMPW"/>
</dbReference>
<organism evidence="2">
    <name type="scientific">uncultured Thiotrichaceae bacterium</name>
    <dbReference type="NCBI Taxonomy" id="298394"/>
    <lineage>
        <taxon>Bacteria</taxon>
        <taxon>Pseudomonadati</taxon>
        <taxon>Pseudomonadota</taxon>
        <taxon>Gammaproteobacteria</taxon>
        <taxon>Thiotrichales</taxon>
        <taxon>Thiotrichaceae</taxon>
        <taxon>environmental samples</taxon>
    </lineage>
</organism>
<dbReference type="GO" id="GO:0055085">
    <property type="term" value="P:transmembrane transport"/>
    <property type="evidence" value="ECO:0007669"/>
    <property type="project" value="TreeGrafter"/>
</dbReference>
<name>A0A6S6TUF9_9GAMM</name>
<dbReference type="Pfam" id="PF03922">
    <property type="entry name" value="OmpW"/>
    <property type="match status" value="1"/>
</dbReference>
<dbReference type="GO" id="GO:0019867">
    <property type="term" value="C:outer membrane"/>
    <property type="evidence" value="ECO:0007669"/>
    <property type="project" value="InterPro"/>
</dbReference>
<feature type="chain" id="PRO_5027730584" evidence="1">
    <location>
        <begin position="22"/>
        <end position="202"/>
    </location>
</feature>
<evidence type="ECO:0000256" key="1">
    <source>
        <dbReference type="SAM" id="SignalP"/>
    </source>
</evidence>
<dbReference type="InterPro" id="IPR011250">
    <property type="entry name" value="OMP/PagP_B-barrel"/>
</dbReference>
<dbReference type="PANTHER" id="PTHR36920">
    <property type="match status" value="1"/>
</dbReference>
<accession>A0A6S6TUF9</accession>